<reference evidence="2" key="1">
    <citation type="submission" date="2016-10" db="EMBL/GenBank/DDBJ databases">
        <title>Sequence of Gallionella enrichment culture.</title>
        <authorList>
            <person name="Poehlein A."/>
            <person name="Muehling M."/>
            <person name="Daniel R."/>
        </authorList>
    </citation>
    <scope>NUCLEOTIDE SEQUENCE</scope>
</reference>
<keyword evidence="2" id="KW-0378">Hydrolase</keyword>
<name>A0A1J5RJY5_9ZZZZ</name>
<dbReference type="InterPro" id="IPR036514">
    <property type="entry name" value="SGNH_hydro_sf"/>
</dbReference>
<dbReference type="SUPFAM" id="SSF52266">
    <property type="entry name" value="SGNH hydrolase"/>
    <property type="match status" value="1"/>
</dbReference>
<dbReference type="CDD" id="cd01822">
    <property type="entry name" value="Lysophospholipase_L1_like"/>
    <property type="match status" value="1"/>
</dbReference>
<dbReference type="InterPro" id="IPR013830">
    <property type="entry name" value="SGNH_hydro"/>
</dbReference>
<sequence>MRTFLKIALLVAALLLPACAQAAKNILVFGDSLSAGYGIARDDSWVNLLQTELKKSHPQFEVVNASISGETTSGGLRRIGNAMQEHHPALVILELGANDGLRGGTVAEMEKNLDRIIKQVQQAHARILLLGLQLPPNYGPDYTRQFRALYPRLSRKHNIALVPFMLDDIPPEQFQADNLHPNAEAQPRIMRHVLKSLLPLLR</sequence>
<dbReference type="PROSITE" id="PS01098">
    <property type="entry name" value="LIPASE_GDSL_SER"/>
    <property type="match status" value="1"/>
</dbReference>
<dbReference type="InterPro" id="IPR051532">
    <property type="entry name" value="Ester_Hydrolysis_Enzymes"/>
</dbReference>
<dbReference type="PANTHER" id="PTHR30383">
    <property type="entry name" value="THIOESTERASE 1/PROTEASE 1/LYSOPHOSPHOLIPASE L1"/>
    <property type="match status" value="1"/>
</dbReference>
<proteinExistence type="predicted"/>
<evidence type="ECO:0000259" key="1">
    <source>
        <dbReference type="Pfam" id="PF13472"/>
    </source>
</evidence>
<dbReference type="AlphaFoldDB" id="A0A1J5RJY5"/>
<evidence type="ECO:0000313" key="2">
    <source>
        <dbReference type="EMBL" id="OIQ96374.1"/>
    </source>
</evidence>
<dbReference type="EMBL" id="MLJW01000150">
    <property type="protein sequence ID" value="OIQ96374.1"/>
    <property type="molecule type" value="Genomic_DNA"/>
</dbReference>
<dbReference type="EC" id="3.1.1.1" evidence="2"/>
<gene>
    <name evidence="2" type="primary">tesA_6</name>
    <name evidence="2" type="ORF">GALL_216530</name>
</gene>
<accession>A0A1J5RJY5</accession>
<protein>
    <submittedName>
        <fullName evidence="2">Esterase TesA</fullName>
        <ecNumber evidence="2">3.1.1.1</ecNumber>
    </submittedName>
</protein>
<dbReference type="Gene3D" id="3.40.50.1110">
    <property type="entry name" value="SGNH hydrolase"/>
    <property type="match status" value="1"/>
</dbReference>
<feature type="domain" description="SGNH hydrolase-type esterase" evidence="1">
    <location>
        <begin position="28"/>
        <end position="185"/>
    </location>
</feature>
<comment type="caution">
    <text evidence="2">The sequence shown here is derived from an EMBL/GenBank/DDBJ whole genome shotgun (WGS) entry which is preliminary data.</text>
</comment>
<dbReference type="InterPro" id="IPR008265">
    <property type="entry name" value="Lipase_GDSL_AS"/>
</dbReference>
<dbReference type="GO" id="GO:0106435">
    <property type="term" value="F:carboxylesterase activity"/>
    <property type="evidence" value="ECO:0007669"/>
    <property type="project" value="UniProtKB-EC"/>
</dbReference>
<dbReference type="Pfam" id="PF13472">
    <property type="entry name" value="Lipase_GDSL_2"/>
    <property type="match status" value="1"/>
</dbReference>
<dbReference type="GO" id="GO:0006629">
    <property type="term" value="P:lipid metabolic process"/>
    <property type="evidence" value="ECO:0007669"/>
    <property type="project" value="InterPro"/>
</dbReference>
<dbReference type="PANTHER" id="PTHR30383:SF24">
    <property type="entry name" value="THIOESTERASE 1_PROTEASE 1_LYSOPHOSPHOLIPASE L1"/>
    <property type="match status" value="1"/>
</dbReference>
<dbReference type="GO" id="GO:0004622">
    <property type="term" value="F:phosphatidylcholine lysophospholipase activity"/>
    <property type="evidence" value="ECO:0007669"/>
    <property type="project" value="TreeGrafter"/>
</dbReference>
<organism evidence="2">
    <name type="scientific">mine drainage metagenome</name>
    <dbReference type="NCBI Taxonomy" id="410659"/>
    <lineage>
        <taxon>unclassified sequences</taxon>
        <taxon>metagenomes</taxon>
        <taxon>ecological metagenomes</taxon>
    </lineage>
</organism>